<dbReference type="NCBIfam" id="NF001454">
    <property type="entry name" value="PRK00315.1"/>
    <property type="match status" value="1"/>
</dbReference>
<dbReference type="PANTHER" id="PTHR30042:SF2">
    <property type="entry name" value="POTASSIUM-TRANSPORTING ATPASE KDPC SUBUNIT"/>
    <property type="match status" value="1"/>
</dbReference>
<comment type="subunit">
    <text evidence="11">The system is composed of three essential subunits: KdpA, KdpB and KdpC.</text>
</comment>
<comment type="function">
    <text evidence="11">Part of the high-affinity ATP-driven potassium transport (or Kdp) system, which catalyzes the hydrolysis of ATP coupled with the electrogenic transport of potassium into the cytoplasm. This subunit acts as a catalytic chaperone that increases the ATP-binding affinity of the ATP-hydrolyzing subunit KdpB by the formation of a transient KdpB/KdpC/ATP ternary complex.</text>
</comment>
<organism evidence="12 13">
    <name type="scientific">Clostridium gelidum</name>
    <dbReference type="NCBI Taxonomy" id="704125"/>
    <lineage>
        <taxon>Bacteria</taxon>
        <taxon>Bacillati</taxon>
        <taxon>Bacillota</taxon>
        <taxon>Clostridia</taxon>
        <taxon>Eubacteriales</taxon>
        <taxon>Clostridiaceae</taxon>
        <taxon>Clostridium</taxon>
    </lineage>
</organism>
<keyword evidence="9 11" id="KW-0406">Ion transport</keyword>
<evidence type="ECO:0000256" key="6">
    <source>
        <dbReference type="ARBA" id="ARBA00022840"/>
    </source>
</evidence>
<accession>A0ABM7T2R2</accession>
<dbReference type="Proteomes" id="UP000824633">
    <property type="component" value="Chromosome"/>
</dbReference>
<evidence type="ECO:0000256" key="4">
    <source>
        <dbReference type="ARBA" id="ARBA00022692"/>
    </source>
</evidence>
<evidence type="ECO:0000256" key="5">
    <source>
        <dbReference type="ARBA" id="ARBA00022741"/>
    </source>
</evidence>
<dbReference type="PIRSF" id="PIRSF001296">
    <property type="entry name" value="K_ATPase_KdpC"/>
    <property type="match status" value="1"/>
</dbReference>
<keyword evidence="7 11" id="KW-0630">Potassium</keyword>
<keyword evidence="2 11" id="KW-1003">Cell membrane</keyword>
<keyword evidence="10 11" id="KW-0472">Membrane</keyword>
<keyword evidence="6 11" id="KW-0067">ATP-binding</keyword>
<keyword evidence="13" id="KW-1185">Reference proteome</keyword>
<dbReference type="EMBL" id="AP024849">
    <property type="protein sequence ID" value="BCZ46211.1"/>
    <property type="molecule type" value="Genomic_DNA"/>
</dbReference>
<comment type="subcellular location">
    <subcellularLocation>
        <location evidence="11">Cell membrane</location>
        <topology evidence="11">Single-pass membrane protein</topology>
    </subcellularLocation>
</comment>
<comment type="similarity">
    <text evidence="11">Belongs to the KdpC family.</text>
</comment>
<keyword evidence="8 11" id="KW-1133">Transmembrane helix</keyword>
<reference evidence="13" key="1">
    <citation type="submission" date="2021-07" db="EMBL/GenBank/DDBJ databases">
        <title>Complete genome sequencing of a Clostridium isolate.</title>
        <authorList>
            <person name="Ueki A."/>
            <person name="Tonouchi A."/>
        </authorList>
    </citation>
    <scope>NUCLEOTIDE SEQUENCE [LARGE SCALE GENOMIC DNA]</scope>
    <source>
        <strain evidence="13">C5S11</strain>
    </source>
</reference>
<evidence type="ECO:0000256" key="3">
    <source>
        <dbReference type="ARBA" id="ARBA00022538"/>
    </source>
</evidence>
<evidence type="ECO:0000256" key="11">
    <source>
        <dbReference type="HAMAP-Rule" id="MF_00276"/>
    </source>
</evidence>
<protein>
    <recommendedName>
        <fullName evidence="11">Potassium-transporting ATPase KdpC subunit</fullName>
    </recommendedName>
    <alternativeName>
        <fullName evidence="11">ATP phosphohydrolase [potassium-transporting] C chain</fullName>
    </alternativeName>
    <alternativeName>
        <fullName evidence="11">Potassium-binding and translocating subunit C</fullName>
    </alternativeName>
    <alternativeName>
        <fullName evidence="11">Potassium-translocating ATPase C chain</fullName>
    </alternativeName>
</protein>
<gene>
    <name evidence="11 12" type="primary">kdpC</name>
    <name evidence="12" type="ORF">psyc5s11_22780</name>
</gene>
<dbReference type="InterPro" id="IPR003820">
    <property type="entry name" value="KdpC"/>
</dbReference>
<evidence type="ECO:0000256" key="9">
    <source>
        <dbReference type="ARBA" id="ARBA00023065"/>
    </source>
</evidence>
<evidence type="ECO:0000256" key="2">
    <source>
        <dbReference type="ARBA" id="ARBA00022475"/>
    </source>
</evidence>
<evidence type="ECO:0000256" key="1">
    <source>
        <dbReference type="ARBA" id="ARBA00022448"/>
    </source>
</evidence>
<keyword evidence="1 11" id="KW-0813">Transport</keyword>
<dbReference type="RefSeq" id="WP_224037720.1">
    <property type="nucleotide sequence ID" value="NZ_AP024849.1"/>
</dbReference>
<feature type="transmembrane region" description="Helical" evidence="11">
    <location>
        <begin position="12"/>
        <end position="34"/>
    </location>
</feature>
<keyword evidence="4 11" id="KW-0812">Transmembrane</keyword>
<dbReference type="NCBIfam" id="TIGR00681">
    <property type="entry name" value="kdpC"/>
    <property type="match status" value="1"/>
</dbReference>
<sequence>MNELKKAIRLTLVLIVICGLAYPLLITGIGQVLFPSQANGSVITHNGKEVGSKLIGQQYNDDSHFVGRISAVNYNTSTDGKEIDATSGSDNLGPTSDVLKQRVEGDIKAFLDKNPTLSKEDISSELISQSGSGLDPDITPKGAKIQVDRISKATGISKDDLDRLIDKNTKGKWLGLFGEEKINVLSLNLAVDDMKNMKSN</sequence>
<dbReference type="Pfam" id="PF02669">
    <property type="entry name" value="KdpC"/>
    <property type="match status" value="1"/>
</dbReference>
<evidence type="ECO:0000313" key="12">
    <source>
        <dbReference type="EMBL" id="BCZ46211.1"/>
    </source>
</evidence>
<name>A0ABM7T2R2_9CLOT</name>
<evidence type="ECO:0000256" key="7">
    <source>
        <dbReference type="ARBA" id="ARBA00022958"/>
    </source>
</evidence>
<keyword evidence="3 11" id="KW-0633">Potassium transport</keyword>
<evidence type="ECO:0000313" key="13">
    <source>
        <dbReference type="Proteomes" id="UP000824633"/>
    </source>
</evidence>
<dbReference type="PANTHER" id="PTHR30042">
    <property type="entry name" value="POTASSIUM-TRANSPORTING ATPASE C CHAIN"/>
    <property type="match status" value="1"/>
</dbReference>
<evidence type="ECO:0000256" key="10">
    <source>
        <dbReference type="ARBA" id="ARBA00023136"/>
    </source>
</evidence>
<evidence type="ECO:0000256" key="8">
    <source>
        <dbReference type="ARBA" id="ARBA00022989"/>
    </source>
</evidence>
<proteinExistence type="inferred from homology"/>
<dbReference type="HAMAP" id="MF_00276">
    <property type="entry name" value="KdpC"/>
    <property type="match status" value="1"/>
</dbReference>
<keyword evidence="5 11" id="KW-0547">Nucleotide-binding</keyword>